<dbReference type="InterPro" id="IPR004360">
    <property type="entry name" value="Glyas_Fos-R_dOase_dom"/>
</dbReference>
<feature type="compositionally biased region" description="Low complexity" evidence="1">
    <location>
        <begin position="58"/>
        <end position="69"/>
    </location>
</feature>
<feature type="domain" description="VOC" evidence="2">
    <location>
        <begin position="90"/>
        <end position="118"/>
    </location>
</feature>
<dbReference type="PROSITE" id="PS51819">
    <property type="entry name" value="VOC"/>
    <property type="match status" value="1"/>
</dbReference>
<evidence type="ECO:0000313" key="4">
    <source>
        <dbReference type="Proteomes" id="UP000539146"/>
    </source>
</evidence>
<organism evidence="3 4">
    <name type="scientific">Curtobacterium citreum</name>
    <dbReference type="NCBI Taxonomy" id="2036"/>
    <lineage>
        <taxon>Bacteria</taxon>
        <taxon>Bacillati</taxon>
        <taxon>Actinomycetota</taxon>
        <taxon>Actinomycetes</taxon>
        <taxon>Micrococcales</taxon>
        <taxon>Microbacteriaceae</taxon>
        <taxon>Curtobacterium</taxon>
    </lineage>
</organism>
<protein>
    <recommendedName>
        <fullName evidence="2">VOC domain-containing protein</fullName>
    </recommendedName>
</protein>
<dbReference type="InterPro" id="IPR037523">
    <property type="entry name" value="VOC_core"/>
</dbReference>
<dbReference type="RefSeq" id="WP_175325263.1">
    <property type="nucleotide sequence ID" value="NZ_JBHMBF010000001.1"/>
</dbReference>
<dbReference type="SUPFAM" id="SSF54593">
    <property type="entry name" value="Glyoxalase/Bleomycin resistance protein/Dihydroxybiphenyl dioxygenase"/>
    <property type="match status" value="1"/>
</dbReference>
<proteinExistence type="predicted"/>
<evidence type="ECO:0000259" key="2">
    <source>
        <dbReference type="PROSITE" id="PS51819"/>
    </source>
</evidence>
<name>A0A850DSS1_9MICO</name>
<comment type="caution">
    <text evidence="3">The sequence shown here is derived from an EMBL/GenBank/DDBJ whole genome shotgun (WGS) entry which is preliminary data.</text>
</comment>
<dbReference type="EMBL" id="JABMCG010000078">
    <property type="protein sequence ID" value="NUU27200.1"/>
    <property type="molecule type" value="Genomic_DNA"/>
</dbReference>
<dbReference type="InterPro" id="IPR029068">
    <property type="entry name" value="Glyas_Bleomycin-R_OHBP_Dase"/>
</dbReference>
<sequence>MTRLDRGTSPVRIPGNTTEREGDAPPCTTPARSGPDSARTSWTATSLACRPDTSPTQPRGRSPARTPSASRRRDHDPGTANTAADHSRIAIDHVGITVPDLERAVRFFVDVFGFQVTF</sequence>
<dbReference type="AlphaFoldDB" id="A0A850DSS1"/>
<gene>
    <name evidence="3" type="ORF">HP467_03590</name>
</gene>
<reference evidence="3 4" key="1">
    <citation type="submission" date="2020-05" db="EMBL/GenBank/DDBJ databases">
        <title>Genome Sequencing of Type Strains.</title>
        <authorList>
            <person name="Lemaire J.F."/>
            <person name="Inderbitzin P."/>
            <person name="Gregorio O.A."/>
            <person name="Collins S.B."/>
            <person name="Wespe N."/>
            <person name="Knight-Connoni V."/>
        </authorList>
    </citation>
    <scope>NUCLEOTIDE SEQUENCE [LARGE SCALE GENOMIC DNA]</scope>
    <source>
        <strain evidence="3 4">DSM 20512</strain>
    </source>
</reference>
<evidence type="ECO:0000313" key="3">
    <source>
        <dbReference type="EMBL" id="NUU27200.1"/>
    </source>
</evidence>
<evidence type="ECO:0000256" key="1">
    <source>
        <dbReference type="SAM" id="MobiDB-lite"/>
    </source>
</evidence>
<dbReference type="Pfam" id="PF00903">
    <property type="entry name" value="Glyoxalase"/>
    <property type="match status" value="1"/>
</dbReference>
<dbReference type="Proteomes" id="UP000539146">
    <property type="component" value="Unassembled WGS sequence"/>
</dbReference>
<accession>A0A850DSS1</accession>
<feature type="region of interest" description="Disordered" evidence="1">
    <location>
        <begin position="1"/>
        <end position="86"/>
    </location>
</feature>
<dbReference type="Gene3D" id="3.10.180.10">
    <property type="entry name" value="2,3-Dihydroxybiphenyl 1,2-Dioxygenase, domain 1"/>
    <property type="match status" value="1"/>
</dbReference>